<dbReference type="Proteomes" id="UP000316759">
    <property type="component" value="Unassembled WGS sequence"/>
</dbReference>
<protein>
    <submittedName>
        <fullName evidence="2">Uncharacterized protein</fullName>
    </submittedName>
</protein>
<dbReference type="AlphaFoldDB" id="A0A504YYR6"/>
<feature type="region of interest" description="Disordered" evidence="1">
    <location>
        <begin position="299"/>
        <end position="333"/>
    </location>
</feature>
<evidence type="ECO:0000313" key="3">
    <source>
        <dbReference type="Proteomes" id="UP000316759"/>
    </source>
</evidence>
<feature type="region of interest" description="Disordered" evidence="1">
    <location>
        <begin position="64"/>
        <end position="92"/>
    </location>
</feature>
<evidence type="ECO:0000256" key="1">
    <source>
        <dbReference type="SAM" id="MobiDB-lite"/>
    </source>
</evidence>
<feature type="region of interest" description="Disordered" evidence="1">
    <location>
        <begin position="141"/>
        <end position="161"/>
    </location>
</feature>
<sequence>MKRRSRDQKRSDLDFLIRNATIRDRIRSIDAEHLAKGTRRSWSRIQFEKPNQKIESRTDKAKIGDLKDTGRLPPIAEGGSTGARSHPGSAEEKDVVKAYSEEVVTETTPTDQGVIIEWLDSCLADVSFPKDEESTFSFTATEESFGQTSAPKPNACRKRSQLASNPTSYSALLIKHRENLMAMKTEALNERPKVYVWNGDWLNRSGNQTNQRCPPGRVGARSEFLLKEISLPKPALTRYPPPTSKDFYRRKKALVEEFTNLRQLSQAMKDLFRKLEVLKDEDGSLAVFKLLMKLSAFIQEKPSGSDEQPPRKVDEDEELNSKSGGEVSADPRC</sequence>
<evidence type="ECO:0000313" key="2">
    <source>
        <dbReference type="EMBL" id="TPP65191.1"/>
    </source>
</evidence>
<name>A0A504YYR6_FASGI</name>
<accession>A0A504YYR6</accession>
<proteinExistence type="predicted"/>
<dbReference type="OrthoDB" id="6227416at2759"/>
<gene>
    <name evidence="2" type="ORF">FGIG_06294</name>
</gene>
<reference evidence="2 3" key="1">
    <citation type="submission" date="2019-04" db="EMBL/GenBank/DDBJ databases">
        <title>Annotation for the trematode Fasciola gigantica.</title>
        <authorList>
            <person name="Choi Y.-J."/>
        </authorList>
    </citation>
    <scope>NUCLEOTIDE SEQUENCE [LARGE SCALE GENOMIC DNA]</scope>
    <source>
        <strain evidence="2">Uganda_cow_1</strain>
    </source>
</reference>
<dbReference type="EMBL" id="SUNJ01003523">
    <property type="protein sequence ID" value="TPP65191.1"/>
    <property type="molecule type" value="Genomic_DNA"/>
</dbReference>
<comment type="caution">
    <text evidence="2">The sequence shown here is derived from an EMBL/GenBank/DDBJ whole genome shotgun (WGS) entry which is preliminary data.</text>
</comment>
<keyword evidence="3" id="KW-1185">Reference proteome</keyword>
<organism evidence="2 3">
    <name type="scientific">Fasciola gigantica</name>
    <name type="common">Giant liver fluke</name>
    <dbReference type="NCBI Taxonomy" id="46835"/>
    <lineage>
        <taxon>Eukaryota</taxon>
        <taxon>Metazoa</taxon>
        <taxon>Spiralia</taxon>
        <taxon>Lophotrochozoa</taxon>
        <taxon>Platyhelminthes</taxon>
        <taxon>Trematoda</taxon>
        <taxon>Digenea</taxon>
        <taxon>Plagiorchiida</taxon>
        <taxon>Echinostomata</taxon>
        <taxon>Echinostomatoidea</taxon>
        <taxon>Fasciolidae</taxon>
        <taxon>Fasciola</taxon>
    </lineage>
</organism>